<evidence type="ECO:0000256" key="2">
    <source>
        <dbReference type="SAM" id="Phobius"/>
    </source>
</evidence>
<keyword evidence="2" id="KW-0812">Transmembrane</keyword>
<keyword evidence="2" id="KW-0472">Membrane</keyword>
<feature type="transmembrane region" description="Helical" evidence="2">
    <location>
        <begin position="337"/>
        <end position="356"/>
    </location>
</feature>
<sequence>MSVREGLIISQPPTYDCFNDRTDIEPNSDIAGLGILAGFLGPAFLAVIIITVHYFVAFDLNKSPDHGMVGSDQDCEMQRLRPSRVQSSRQSVASSTNAVTELNSEETIQRRNEVDSSSSSQSRSLGLQEETTIPHRGRDLPDHQTRCNCEAECDGKWSPNPIDQLIFGSELGRWLFPKRSSLQDPDPFARDMRKAFDNYILAFCDGQSITGLAILFSAYATLGGPSGISAYHWQIAVLLAWLANITHLVGLTFLRDYLRERPLHRNVRLVPTTILLVLLLVALFPTGWFNWSYLDSHRGANPASPSSYARCFFNVQTATQRALDSSDMRVGFPEGSGSSMVFSILFLSMSFGIRLIKLSRRASNFFRNVVRRYARRKLRQLALDTTARFKPTSPRLNFVRQYFFVNFIIAILMTARIYADVATSTFSEVLFAWVAVLWVTIRIFATRASVHLDENDFTFGQIVAVLLLIGPTITAALTAWPLLTRRRTPQDHWRTRLAPFSWLKEGFVAWVTSFTTPQYRFDANDPINHITCHHKKPLQLANKSMSYQAPWTDFIVIAVMGNLISCSIGIIQYTTLFMDRTPNGLGFTKVVDLFYYCFIIFLYMVPLNLFGVATVLGEDVAGSDPNGEPNYMPSVSFSRLRPGLVRPAFLGVICVCNFLLIGLIISSSSVRNAFLLSLTVPVGLLSIYVSSCLMSLMTPQTMV</sequence>
<dbReference type="AlphaFoldDB" id="A0A0G4MI40"/>
<evidence type="ECO:0000313" key="4">
    <source>
        <dbReference type="Proteomes" id="UP000044602"/>
    </source>
</evidence>
<evidence type="ECO:0000313" key="3">
    <source>
        <dbReference type="EMBL" id="CRK33953.1"/>
    </source>
</evidence>
<evidence type="ECO:0000256" key="1">
    <source>
        <dbReference type="SAM" id="MobiDB-lite"/>
    </source>
</evidence>
<protein>
    <submittedName>
        <fullName evidence="3">Uncharacterized protein</fullName>
    </submittedName>
</protein>
<feature type="compositionally biased region" description="Low complexity" evidence="1">
    <location>
        <begin position="83"/>
        <end position="95"/>
    </location>
</feature>
<feature type="transmembrane region" description="Helical" evidence="2">
    <location>
        <begin position="554"/>
        <end position="573"/>
    </location>
</feature>
<dbReference type="Proteomes" id="UP000044602">
    <property type="component" value="Unassembled WGS sequence"/>
</dbReference>
<dbReference type="STRING" id="100787.A0A0G4MI40"/>
<proteinExistence type="predicted"/>
<dbReference type="InterPro" id="IPR053018">
    <property type="entry name" value="Elsinochrome_Biosynth-Asso"/>
</dbReference>
<name>A0A0G4MI40_VERLO</name>
<feature type="transmembrane region" description="Helical" evidence="2">
    <location>
        <begin position="231"/>
        <end position="254"/>
    </location>
</feature>
<feature type="transmembrane region" description="Helical" evidence="2">
    <location>
        <begin position="673"/>
        <end position="697"/>
    </location>
</feature>
<dbReference type="EMBL" id="CVQH01022750">
    <property type="protein sequence ID" value="CRK33953.1"/>
    <property type="molecule type" value="Genomic_DNA"/>
</dbReference>
<feature type="transmembrane region" description="Helical" evidence="2">
    <location>
        <begin position="398"/>
        <end position="418"/>
    </location>
</feature>
<feature type="transmembrane region" description="Helical" evidence="2">
    <location>
        <begin position="199"/>
        <end position="219"/>
    </location>
</feature>
<gene>
    <name evidence="3" type="ORF">BN1708_006213</name>
</gene>
<feature type="transmembrane region" description="Helical" evidence="2">
    <location>
        <begin position="648"/>
        <end position="666"/>
    </location>
</feature>
<reference evidence="3 4" key="1">
    <citation type="submission" date="2015-05" db="EMBL/GenBank/DDBJ databases">
        <authorList>
            <person name="Wang D.B."/>
            <person name="Wang M."/>
        </authorList>
    </citation>
    <scope>NUCLEOTIDE SEQUENCE [LARGE SCALE GENOMIC DNA]</scope>
    <source>
        <strain evidence="3">VL1</strain>
    </source>
</reference>
<feature type="region of interest" description="Disordered" evidence="1">
    <location>
        <begin position="82"/>
        <end position="141"/>
    </location>
</feature>
<feature type="compositionally biased region" description="Basic and acidic residues" evidence="1">
    <location>
        <begin position="132"/>
        <end position="141"/>
    </location>
</feature>
<feature type="transmembrane region" description="Helical" evidence="2">
    <location>
        <begin position="430"/>
        <end position="450"/>
    </location>
</feature>
<feature type="transmembrane region" description="Helical" evidence="2">
    <location>
        <begin position="462"/>
        <end position="483"/>
    </location>
</feature>
<feature type="compositionally biased region" description="Polar residues" evidence="1">
    <location>
        <begin position="96"/>
        <end position="106"/>
    </location>
</feature>
<organism evidence="3 4">
    <name type="scientific">Verticillium longisporum</name>
    <name type="common">Verticillium dahliae var. longisporum</name>
    <dbReference type="NCBI Taxonomy" id="100787"/>
    <lineage>
        <taxon>Eukaryota</taxon>
        <taxon>Fungi</taxon>
        <taxon>Dikarya</taxon>
        <taxon>Ascomycota</taxon>
        <taxon>Pezizomycotina</taxon>
        <taxon>Sordariomycetes</taxon>
        <taxon>Hypocreomycetidae</taxon>
        <taxon>Glomerellales</taxon>
        <taxon>Plectosphaerellaceae</taxon>
        <taxon>Verticillium</taxon>
    </lineage>
</organism>
<keyword evidence="2" id="KW-1133">Transmembrane helix</keyword>
<keyword evidence="4" id="KW-1185">Reference proteome</keyword>
<feature type="transmembrane region" description="Helical" evidence="2">
    <location>
        <begin position="593"/>
        <end position="616"/>
    </location>
</feature>
<dbReference type="PANTHER" id="PTHR37577">
    <property type="entry name" value="INTEGRAL MEMBRANE PROTEIN"/>
    <property type="match status" value="1"/>
</dbReference>
<feature type="transmembrane region" description="Helical" evidence="2">
    <location>
        <begin position="266"/>
        <end position="289"/>
    </location>
</feature>
<accession>A0A0G4MI40</accession>
<dbReference type="PANTHER" id="PTHR37577:SF1">
    <property type="entry name" value="INTEGRAL MEMBRANE PROTEIN"/>
    <property type="match status" value="1"/>
</dbReference>
<feature type="transmembrane region" description="Helical" evidence="2">
    <location>
        <begin position="30"/>
        <end position="56"/>
    </location>
</feature>